<gene>
    <name evidence="6" type="ORF">DNJ96_16970</name>
</gene>
<dbReference type="Proteomes" id="UP000292639">
    <property type="component" value="Unassembled WGS sequence"/>
</dbReference>
<keyword evidence="2" id="KW-0285">Flavoprotein</keyword>
<dbReference type="Gene3D" id="3.50.50.60">
    <property type="entry name" value="FAD/NAD(P)-binding domain"/>
    <property type="match status" value="2"/>
</dbReference>
<sequence length="540" mass="58822">MATDTQLIVIGSGAAGLSAALSAAQAGARVRVLEASDRLGGTTAFSGALLWAPGNRWARAAGHDDSLDSARRYVQAVLGERAADPRWAVFFERINPLLAFLERETPLRFGLCRYPDAFGEWADGTDFRHVHSDPIPLSCAGPLAASIRRPPDMRDRIMVRDLEGVRPFGLIRPRALLRILPRLAWRGLRGRVHGGVALVVALLGACQRYGVEFQLNARVSELRRVDGRVAEVVYRHGDHEHVLRAERGVLVASGGFDWNPQLMRRFLPVTIEETQTPPVNRGDAIAWAEALGARLAHMDEAWWLPGKYLPGTPLHDGQAVANWLVGDRIWPHSLWVNRHGRRFCNESAQNTGNHWGELDEHGEPRNLPCFAVFDAQFRRRYPLLARIKPGQADPDWLVSAPSLALLAERIGVPAAALEASVARFNRQARAGRDEDFGRGEGLYERYFGDPRQAHPVLGSVERPPFYAYRLATSSVGTKGGLATDADARVLDQAGQPIPGLYAAGNAAAAFNGPLTVAAGCTIPPALVMGHVAALHALVPG</sequence>
<comment type="cofactor">
    <cofactor evidence="1">
        <name>FAD</name>
        <dbReference type="ChEBI" id="CHEBI:57692"/>
    </cofactor>
</comment>
<dbReference type="RefSeq" id="WP_131186178.1">
    <property type="nucleotide sequence ID" value="NZ_QJUO01000051.1"/>
</dbReference>
<protein>
    <recommendedName>
        <fullName evidence="5">FAD-dependent oxidoreductase 2 FAD-binding domain-containing protein</fullName>
    </recommendedName>
</protein>
<evidence type="ECO:0000259" key="5">
    <source>
        <dbReference type="Pfam" id="PF00890"/>
    </source>
</evidence>
<evidence type="ECO:0000256" key="4">
    <source>
        <dbReference type="ARBA" id="ARBA00023002"/>
    </source>
</evidence>
<keyword evidence="4" id="KW-0560">Oxidoreductase</keyword>
<feature type="domain" description="FAD-dependent oxidoreductase 2 FAD-binding" evidence="5">
    <location>
        <begin position="7"/>
        <end position="512"/>
    </location>
</feature>
<keyword evidence="7" id="KW-1185">Reference proteome</keyword>
<organism evidence="6 7">
    <name type="scientific">Stutzerimonas kirkiae</name>
    <dbReference type="NCBI Taxonomy" id="2211392"/>
    <lineage>
        <taxon>Bacteria</taxon>
        <taxon>Pseudomonadati</taxon>
        <taxon>Pseudomonadota</taxon>
        <taxon>Gammaproteobacteria</taxon>
        <taxon>Pseudomonadales</taxon>
        <taxon>Pseudomonadaceae</taxon>
        <taxon>Stutzerimonas</taxon>
    </lineage>
</organism>
<reference evidence="6 7" key="1">
    <citation type="submission" date="2018-06" db="EMBL/GenBank/DDBJ databases">
        <title>Three novel Pseudomonas species isolated from symptomatic oak.</title>
        <authorList>
            <person name="Bueno-Gonzalez V."/>
            <person name="Brady C."/>
        </authorList>
    </citation>
    <scope>NUCLEOTIDE SEQUENCE [LARGE SCALE GENOMIC DNA]</scope>
    <source>
        <strain evidence="6 7">P17C</strain>
    </source>
</reference>
<dbReference type="InterPro" id="IPR050315">
    <property type="entry name" value="FAD-oxidoreductase_2"/>
</dbReference>
<dbReference type="AlphaFoldDB" id="A0A4Q9QY46"/>
<proteinExistence type="predicted"/>
<dbReference type="Gene3D" id="3.90.700.10">
    <property type="entry name" value="Succinate dehydrogenase/fumarate reductase flavoprotein, catalytic domain"/>
    <property type="match status" value="1"/>
</dbReference>
<evidence type="ECO:0000256" key="1">
    <source>
        <dbReference type="ARBA" id="ARBA00001974"/>
    </source>
</evidence>
<dbReference type="InterPro" id="IPR003953">
    <property type="entry name" value="FAD-dep_OxRdtase_2_FAD-bd"/>
</dbReference>
<dbReference type="SUPFAM" id="SSF51905">
    <property type="entry name" value="FAD/NAD(P)-binding domain"/>
    <property type="match status" value="1"/>
</dbReference>
<keyword evidence="3" id="KW-0274">FAD</keyword>
<dbReference type="Pfam" id="PF00890">
    <property type="entry name" value="FAD_binding_2"/>
    <property type="match status" value="1"/>
</dbReference>
<comment type="caution">
    <text evidence="6">The sequence shown here is derived from an EMBL/GenBank/DDBJ whole genome shotgun (WGS) entry which is preliminary data.</text>
</comment>
<dbReference type="GO" id="GO:0016491">
    <property type="term" value="F:oxidoreductase activity"/>
    <property type="evidence" value="ECO:0007669"/>
    <property type="project" value="UniProtKB-KW"/>
</dbReference>
<name>A0A4Q9QY46_9GAMM</name>
<dbReference type="InterPro" id="IPR036188">
    <property type="entry name" value="FAD/NAD-bd_sf"/>
</dbReference>
<dbReference type="OrthoDB" id="9813348at2"/>
<dbReference type="GO" id="GO:0008202">
    <property type="term" value="P:steroid metabolic process"/>
    <property type="evidence" value="ECO:0007669"/>
    <property type="project" value="UniProtKB-ARBA"/>
</dbReference>
<evidence type="ECO:0000256" key="2">
    <source>
        <dbReference type="ARBA" id="ARBA00022630"/>
    </source>
</evidence>
<evidence type="ECO:0000256" key="3">
    <source>
        <dbReference type="ARBA" id="ARBA00022827"/>
    </source>
</evidence>
<dbReference type="InterPro" id="IPR027477">
    <property type="entry name" value="Succ_DH/fumarate_Rdtase_cat_sf"/>
</dbReference>
<evidence type="ECO:0000313" key="6">
    <source>
        <dbReference type="EMBL" id="TBU90050.1"/>
    </source>
</evidence>
<dbReference type="SUPFAM" id="SSF56425">
    <property type="entry name" value="Succinate dehydrogenase/fumarate reductase flavoprotein, catalytic domain"/>
    <property type="match status" value="1"/>
</dbReference>
<dbReference type="EMBL" id="QJUP01000031">
    <property type="protein sequence ID" value="TBU90050.1"/>
    <property type="molecule type" value="Genomic_DNA"/>
</dbReference>
<dbReference type="PANTHER" id="PTHR43400">
    <property type="entry name" value="FUMARATE REDUCTASE"/>
    <property type="match status" value="1"/>
</dbReference>
<evidence type="ECO:0000313" key="7">
    <source>
        <dbReference type="Proteomes" id="UP000292639"/>
    </source>
</evidence>
<dbReference type="PANTHER" id="PTHR43400:SF10">
    <property type="entry name" value="3-OXOSTEROID 1-DEHYDROGENASE"/>
    <property type="match status" value="1"/>
</dbReference>
<accession>A0A4Q9QY46</accession>